<dbReference type="Proteomes" id="UP000269945">
    <property type="component" value="Unassembled WGS sequence"/>
</dbReference>
<keyword evidence="1" id="KW-0812">Transmembrane</keyword>
<accession>A0A9X9M4U9</accession>
<keyword evidence="3" id="KW-1185">Reference proteome</keyword>
<evidence type="ECO:0000313" key="3">
    <source>
        <dbReference type="Proteomes" id="UP000269945"/>
    </source>
</evidence>
<reference evidence="2 3" key="1">
    <citation type="submission" date="2018-10" db="EMBL/GenBank/DDBJ databases">
        <authorList>
            <person name="Ekblom R."/>
            <person name="Jareborg N."/>
        </authorList>
    </citation>
    <scope>NUCLEOTIDE SEQUENCE [LARGE SCALE GENOMIC DNA]</scope>
    <source>
        <tissue evidence="2">Muscle</tissue>
    </source>
</reference>
<protein>
    <submittedName>
        <fullName evidence="2">Uncharacterized protein</fullName>
    </submittedName>
</protein>
<evidence type="ECO:0000313" key="2">
    <source>
        <dbReference type="EMBL" id="VCX36803.1"/>
    </source>
</evidence>
<dbReference type="EMBL" id="CYRY02042842">
    <property type="protein sequence ID" value="VCX36803.1"/>
    <property type="molecule type" value="Genomic_DNA"/>
</dbReference>
<sequence>MGLQVLRDTCFKFNNSSHNQDSTGSLRFTYNHVFDKVSVSWGINDGHIILAGLKFPQGDINGDITFMFSFQFIQDPGILKGAPAHLSNNLLKIFESSFVDSITFVDQMTSNGRLVQINISNDDNVDMSLFLSHFGLGLVAVFMTPVFWWQTHCKKARQRLQNNCFF</sequence>
<keyword evidence="1" id="KW-0472">Membrane</keyword>
<dbReference type="AlphaFoldDB" id="A0A9X9M4U9"/>
<comment type="caution">
    <text evidence="2">The sequence shown here is derived from an EMBL/GenBank/DDBJ whole genome shotgun (WGS) entry which is preliminary data.</text>
</comment>
<gene>
    <name evidence="2" type="ORF">BN2614_LOCUS1</name>
</gene>
<feature type="transmembrane region" description="Helical" evidence="1">
    <location>
        <begin position="129"/>
        <end position="149"/>
    </location>
</feature>
<evidence type="ECO:0000256" key="1">
    <source>
        <dbReference type="SAM" id="Phobius"/>
    </source>
</evidence>
<proteinExistence type="predicted"/>
<keyword evidence="1" id="KW-1133">Transmembrane helix</keyword>
<name>A0A9X9M4U9_GULGU</name>
<organism evidence="2 3">
    <name type="scientific">Gulo gulo</name>
    <name type="common">Wolverine</name>
    <name type="synonym">Gluton</name>
    <dbReference type="NCBI Taxonomy" id="48420"/>
    <lineage>
        <taxon>Eukaryota</taxon>
        <taxon>Metazoa</taxon>
        <taxon>Chordata</taxon>
        <taxon>Craniata</taxon>
        <taxon>Vertebrata</taxon>
        <taxon>Euteleostomi</taxon>
        <taxon>Mammalia</taxon>
        <taxon>Eutheria</taxon>
        <taxon>Laurasiatheria</taxon>
        <taxon>Carnivora</taxon>
        <taxon>Caniformia</taxon>
        <taxon>Musteloidea</taxon>
        <taxon>Mustelidae</taxon>
        <taxon>Guloninae</taxon>
        <taxon>Gulo</taxon>
    </lineage>
</organism>